<dbReference type="PATRIC" id="fig|889378.3.peg.2291"/>
<dbReference type="eggNOG" id="COG5002">
    <property type="taxonomic scope" value="Bacteria"/>
</dbReference>
<comment type="subcellular location">
    <subcellularLocation>
        <location evidence="4">Cell membrane</location>
        <topology evidence="4">Multi-pass membrane protein</topology>
    </subcellularLocation>
</comment>
<dbReference type="CDD" id="cd00075">
    <property type="entry name" value="HATPase"/>
    <property type="match status" value="1"/>
</dbReference>
<dbReference type="SMART" id="SM00304">
    <property type="entry name" value="HAMP"/>
    <property type="match status" value="1"/>
</dbReference>
<dbReference type="InterPro" id="IPR050980">
    <property type="entry name" value="2C_sensor_his_kinase"/>
</dbReference>
<evidence type="ECO:0000256" key="15">
    <source>
        <dbReference type="ARBA" id="ARBA00023012"/>
    </source>
</evidence>
<dbReference type="SUPFAM" id="SSF47384">
    <property type="entry name" value="Homodimeric domain of signal transducing histidine kinase"/>
    <property type="match status" value="1"/>
</dbReference>
<dbReference type="Proteomes" id="UP000007383">
    <property type="component" value="Chromosome"/>
</dbReference>
<sequence length="449" mass="48802">MYSLFQRSFLAFLAGYTVLLVILGGSIAIGYRQSMQAWSAQRSGMIEQSARELLREHAGERRGMGPQSQAHPRSPGHAGMPGDTPFFVYDTDGNVIASSLPEGRRRELSVPDERRPIRSEDRILGYYAAAPAAFRNDAANRALTEALLRAAAAGIALGIAAALAAAWGFSRSLAAPAARVASGIDLIAHGSLAAPIPGGRTREIARIAQAANLLAQRLRSEQQLRSQWAQDVTHDLRTPVASIRTQLEAIVDGVYPLEPARISGTLQELARVEHLIADLDELMRLEEPGRPLQTDRIPAAGFTDALRQRFELELQQRSLEWRTSPGISEFIGDHDLLLRAVSNLIANAIRHAAPASTIDLEITGSRESVRLLVRNQGEVVPDEEIPHLFERLYRGEYARGTAGSGLGLTIARRIAELHHGSISMHSSRASGTVVTIEIPQHPASFTESS</sequence>
<evidence type="ECO:0000256" key="6">
    <source>
        <dbReference type="ARBA" id="ARBA00022475"/>
    </source>
</evidence>
<protein>
    <recommendedName>
        <fullName evidence="19">Signal transduction histidine-protein kinase/phosphatase MprB</fullName>
        <ecNumber evidence="5">2.7.13.3</ecNumber>
    </recommendedName>
    <alternativeName>
        <fullName evidence="20">Mycobacterial persistence regulator B</fullName>
    </alternativeName>
</protein>
<evidence type="ECO:0000256" key="20">
    <source>
        <dbReference type="ARBA" id="ARBA00041776"/>
    </source>
</evidence>
<dbReference type="Gene3D" id="3.30.565.10">
    <property type="entry name" value="Histidine kinase-like ATPase, C-terminal domain"/>
    <property type="match status" value="1"/>
</dbReference>
<evidence type="ECO:0000256" key="7">
    <source>
        <dbReference type="ARBA" id="ARBA00022553"/>
    </source>
</evidence>
<dbReference type="InterPro" id="IPR003661">
    <property type="entry name" value="HisK_dim/P_dom"/>
</dbReference>
<evidence type="ECO:0000256" key="18">
    <source>
        <dbReference type="ARBA" id="ARBA00023211"/>
    </source>
</evidence>
<organism evidence="25 26">
    <name type="scientific">Spirochaeta africana (strain ATCC 700263 / DSM 8902 / Z-7692)</name>
    <dbReference type="NCBI Taxonomy" id="889378"/>
    <lineage>
        <taxon>Bacteria</taxon>
        <taxon>Pseudomonadati</taxon>
        <taxon>Spirochaetota</taxon>
        <taxon>Spirochaetia</taxon>
        <taxon>Spirochaetales</taxon>
        <taxon>Spirochaetaceae</taxon>
        <taxon>Spirochaeta</taxon>
    </lineage>
</organism>
<evidence type="ECO:0000256" key="3">
    <source>
        <dbReference type="ARBA" id="ARBA00001946"/>
    </source>
</evidence>
<dbReference type="Gene3D" id="1.10.287.130">
    <property type="match status" value="1"/>
</dbReference>
<keyword evidence="10 25" id="KW-0418">Kinase</keyword>
<dbReference type="GO" id="GO:0004721">
    <property type="term" value="F:phosphoprotein phosphatase activity"/>
    <property type="evidence" value="ECO:0007669"/>
    <property type="project" value="UniProtKB-KW"/>
</dbReference>
<evidence type="ECO:0000256" key="9">
    <source>
        <dbReference type="ARBA" id="ARBA00022741"/>
    </source>
</evidence>
<feature type="region of interest" description="Disordered" evidence="21">
    <location>
        <begin position="60"/>
        <end position="83"/>
    </location>
</feature>
<keyword evidence="8" id="KW-0808">Transferase</keyword>
<dbReference type="GO" id="GO:0000155">
    <property type="term" value="F:phosphorelay sensor kinase activity"/>
    <property type="evidence" value="ECO:0007669"/>
    <property type="project" value="InterPro"/>
</dbReference>
<keyword evidence="17" id="KW-0843">Virulence</keyword>
<evidence type="ECO:0000256" key="12">
    <source>
        <dbReference type="ARBA" id="ARBA00022840"/>
    </source>
</evidence>
<keyword evidence="22" id="KW-0812">Transmembrane</keyword>
<keyword evidence="7" id="KW-0597">Phosphoprotein</keyword>
<feature type="domain" description="HAMP" evidence="24">
    <location>
        <begin position="171"/>
        <end position="223"/>
    </location>
</feature>
<evidence type="ECO:0000313" key="26">
    <source>
        <dbReference type="Proteomes" id="UP000007383"/>
    </source>
</evidence>
<keyword evidence="11" id="KW-0378">Hydrolase</keyword>
<dbReference type="InterPro" id="IPR005467">
    <property type="entry name" value="His_kinase_dom"/>
</dbReference>
<evidence type="ECO:0000259" key="24">
    <source>
        <dbReference type="PROSITE" id="PS50885"/>
    </source>
</evidence>
<keyword evidence="22" id="KW-0472">Membrane</keyword>
<evidence type="ECO:0000256" key="14">
    <source>
        <dbReference type="ARBA" id="ARBA00022912"/>
    </source>
</evidence>
<evidence type="ECO:0000256" key="11">
    <source>
        <dbReference type="ARBA" id="ARBA00022801"/>
    </source>
</evidence>
<evidence type="ECO:0000256" key="17">
    <source>
        <dbReference type="ARBA" id="ARBA00023026"/>
    </source>
</evidence>
<feature type="domain" description="Histidine kinase" evidence="23">
    <location>
        <begin position="231"/>
        <end position="442"/>
    </location>
</feature>
<comment type="cofactor">
    <cofactor evidence="3">
        <name>Mg(2+)</name>
        <dbReference type="ChEBI" id="CHEBI:18420"/>
    </cofactor>
</comment>
<comment type="cofactor">
    <cofactor evidence="2">
        <name>Mn(2+)</name>
        <dbReference type="ChEBI" id="CHEBI:29035"/>
    </cofactor>
</comment>
<evidence type="ECO:0000256" key="1">
    <source>
        <dbReference type="ARBA" id="ARBA00000085"/>
    </source>
</evidence>
<evidence type="ECO:0000256" key="21">
    <source>
        <dbReference type="SAM" id="MobiDB-lite"/>
    </source>
</evidence>
<proteinExistence type="predicted"/>
<dbReference type="GO" id="GO:0005886">
    <property type="term" value="C:plasma membrane"/>
    <property type="evidence" value="ECO:0007669"/>
    <property type="project" value="UniProtKB-SubCell"/>
</dbReference>
<keyword evidence="14" id="KW-0904">Protein phosphatase</keyword>
<evidence type="ECO:0000256" key="10">
    <source>
        <dbReference type="ARBA" id="ARBA00022777"/>
    </source>
</evidence>
<dbReference type="Pfam" id="PF02518">
    <property type="entry name" value="HATPase_c"/>
    <property type="match status" value="1"/>
</dbReference>
<feature type="transmembrane region" description="Helical" evidence="22">
    <location>
        <begin position="12"/>
        <end position="31"/>
    </location>
</feature>
<dbReference type="InterPro" id="IPR036890">
    <property type="entry name" value="HATPase_C_sf"/>
</dbReference>
<dbReference type="EC" id="2.7.13.3" evidence="5"/>
<evidence type="ECO:0000256" key="16">
    <source>
        <dbReference type="ARBA" id="ARBA00023016"/>
    </source>
</evidence>
<evidence type="ECO:0000256" key="5">
    <source>
        <dbReference type="ARBA" id="ARBA00012438"/>
    </source>
</evidence>
<dbReference type="PROSITE" id="PS50109">
    <property type="entry name" value="HIS_KIN"/>
    <property type="match status" value="1"/>
</dbReference>
<dbReference type="InterPro" id="IPR004358">
    <property type="entry name" value="Sig_transdc_His_kin-like_C"/>
</dbReference>
<evidence type="ECO:0000256" key="22">
    <source>
        <dbReference type="SAM" id="Phobius"/>
    </source>
</evidence>
<evidence type="ECO:0000256" key="19">
    <source>
        <dbReference type="ARBA" id="ARBA00040454"/>
    </source>
</evidence>
<keyword evidence="12" id="KW-0067">ATP-binding</keyword>
<dbReference type="CDD" id="cd00082">
    <property type="entry name" value="HisKA"/>
    <property type="match status" value="1"/>
</dbReference>
<evidence type="ECO:0000256" key="13">
    <source>
        <dbReference type="ARBA" id="ARBA00022842"/>
    </source>
</evidence>
<keyword evidence="6" id="KW-1003">Cell membrane</keyword>
<evidence type="ECO:0000313" key="25">
    <source>
        <dbReference type="EMBL" id="AFG38349.1"/>
    </source>
</evidence>
<comment type="catalytic activity">
    <reaction evidence="1">
        <text>ATP + protein L-histidine = ADP + protein N-phospho-L-histidine.</text>
        <dbReference type="EC" id="2.7.13.3"/>
    </reaction>
</comment>
<dbReference type="SMART" id="SM00387">
    <property type="entry name" value="HATPase_c"/>
    <property type="match status" value="1"/>
</dbReference>
<dbReference type="SUPFAM" id="SSF55874">
    <property type="entry name" value="ATPase domain of HSP90 chaperone/DNA topoisomerase II/histidine kinase"/>
    <property type="match status" value="1"/>
</dbReference>
<keyword evidence="13" id="KW-0460">Magnesium</keyword>
<dbReference type="Pfam" id="PF00512">
    <property type="entry name" value="HisKA"/>
    <property type="match status" value="1"/>
</dbReference>
<gene>
    <name evidence="25" type="ordered locus">Spiaf_2317</name>
</gene>
<evidence type="ECO:0000256" key="4">
    <source>
        <dbReference type="ARBA" id="ARBA00004651"/>
    </source>
</evidence>
<evidence type="ECO:0000256" key="2">
    <source>
        <dbReference type="ARBA" id="ARBA00001936"/>
    </source>
</evidence>
<evidence type="ECO:0000259" key="23">
    <source>
        <dbReference type="PROSITE" id="PS50109"/>
    </source>
</evidence>
<dbReference type="AlphaFoldDB" id="H9ULF6"/>
<dbReference type="InterPro" id="IPR036097">
    <property type="entry name" value="HisK_dim/P_sf"/>
</dbReference>
<dbReference type="SMART" id="SM00388">
    <property type="entry name" value="HisKA"/>
    <property type="match status" value="1"/>
</dbReference>
<dbReference type="InterPro" id="IPR003594">
    <property type="entry name" value="HATPase_dom"/>
</dbReference>
<evidence type="ECO:0000256" key="8">
    <source>
        <dbReference type="ARBA" id="ARBA00022679"/>
    </source>
</evidence>
<accession>H9ULF6</accession>
<keyword evidence="22" id="KW-1133">Transmembrane helix</keyword>
<dbReference type="Gene3D" id="6.10.340.10">
    <property type="match status" value="1"/>
</dbReference>
<dbReference type="PRINTS" id="PR00344">
    <property type="entry name" value="BCTRLSENSOR"/>
</dbReference>
<keyword evidence="15" id="KW-0902">Two-component regulatory system</keyword>
<dbReference type="GO" id="GO:0005524">
    <property type="term" value="F:ATP binding"/>
    <property type="evidence" value="ECO:0007669"/>
    <property type="project" value="UniProtKB-KW"/>
</dbReference>
<name>H9ULF6_SPIAZ</name>
<keyword evidence="16" id="KW-0346">Stress response</keyword>
<dbReference type="HOGENOM" id="CLU_000445_89_6_12"/>
<dbReference type="InterPro" id="IPR003660">
    <property type="entry name" value="HAMP_dom"/>
</dbReference>
<keyword evidence="9" id="KW-0547">Nucleotide-binding</keyword>
<dbReference type="EMBL" id="CP003282">
    <property type="protein sequence ID" value="AFG38349.1"/>
    <property type="molecule type" value="Genomic_DNA"/>
</dbReference>
<feature type="transmembrane region" description="Helical" evidence="22">
    <location>
        <begin position="146"/>
        <end position="169"/>
    </location>
</feature>
<reference evidence="26" key="1">
    <citation type="journal article" date="2013" name="Stand. Genomic Sci.">
        <title>Complete genome sequence of the halophilic bacterium Spirochaeta africana type strain (Z-7692(T)) from the alkaline Lake Magadi in the East African Rift.</title>
        <authorList>
            <person name="Liolos K."/>
            <person name="Abt B."/>
            <person name="Scheuner C."/>
            <person name="Teshima H."/>
            <person name="Held B."/>
            <person name="Lapidus A."/>
            <person name="Nolan M."/>
            <person name="Lucas S."/>
            <person name="Deshpande S."/>
            <person name="Cheng J.F."/>
            <person name="Tapia R."/>
            <person name="Goodwin L.A."/>
            <person name="Pitluck S."/>
            <person name="Pagani I."/>
            <person name="Ivanova N."/>
            <person name="Mavromatis K."/>
            <person name="Mikhailova N."/>
            <person name="Huntemann M."/>
            <person name="Pati A."/>
            <person name="Chen A."/>
            <person name="Palaniappan K."/>
            <person name="Land M."/>
            <person name="Rohde M."/>
            <person name="Tindall B.J."/>
            <person name="Detter J.C."/>
            <person name="Goker M."/>
            <person name="Bristow J."/>
            <person name="Eisen J.A."/>
            <person name="Markowitz V."/>
            <person name="Hugenholtz P."/>
            <person name="Woyke T."/>
            <person name="Klenk H.P."/>
            <person name="Kyrpides N.C."/>
        </authorList>
    </citation>
    <scope>NUCLEOTIDE SEQUENCE</scope>
    <source>
        <strain evidence="26">ATCC 700263 / DSM 8902 / Z-7692</strain>
    </source>
</reference>
<dbReference type="STRING" id="889378.Spiaf_2317"/>
<dbReference type="KEGG" id="sfc:Spiaf_2317"/>
<dbReference type="RefSeq" id="WP_014456331.1">
    <property type="nucleotide sequence ID" value="NC_017098.1"/>
</dbReference>
<dbReference type="PANTHER" id="PTHR44936">
    <property type="entry name" value="SENSOR PROTEIN CREC"/>
    <property type="match status" value="1"/>
</dbReference>
<dbReference type="PROSITE" id="PS50885">
    <property type="entry name" value="HAMP"/>
    <property type="match status" value="1"/>
</dbReference>
<keyword evidence="18" id="KW-0464">Manganese</keyword>
<keyword evidence="26" id="KW-1185">Reference proteome</keyword>
<dbReference type="PANTHER" id="PTHR44936:SF9">
    <property type="entry name" value="SENSOR PROTEIN CREC"/>
    <property type="match status" value="1"/>
</dbReference>